<dbReference type="RefSeq" id="WP_143076110.1">
    <property type="nucleotide sequence ID" value="NZ_FOIJ01000010.1"/>
</dbReference>
<evidence type="ECO:0000313" key="3">
    <source>
        <dbReference type="Proteomes" id="UP000199181"/>
    </source>
</evidence>
<keyword evidence="1" id="KW-0732">Signal</keyword>
<feature type="signal peptide" evidence="1">
    <location>
        <begin position="1"/>
        <end position="19"/>
    </location>
</feature>
<evidence type="ECO:0008006" key="4">
    <source>
        <dbReference type="Google" id="ProtNLM"/>
    </source>
</evidence>
<dbReference type="AlphaFoldDB" id="A0A1I0KDC2"/>
<evidence type="ECO:0000313" key="2">
    <source>
        <dbReference type="EMBL" id="SEU22335.1"/>
    </source>
</evidence>
<dbReference type="EMBL" id="FOIJ01000010">
    <property type="protein sequence ID" value="SEU22335.1"/>
    <property type="molecule type" value="Genomic_DNA"/>
</dbReference>
<gene>
    <name evidence="2" type="ORF">SAMN05443639_110120</name>
</gene>
<proteinExistence type="predicted"/>
<organism evidence="2 3">
    <name type="scientific">Stigmatella erecta</name>
    <dbReference type="NCBI Taxonomy" id="83460"/>
    <lineage>
        <taxon>Bacteria</taxon>
        <taxon>Pseudomonadati</taxon>
        <taxon>Myxococcota</taxon>
        <taxon>Myxococcia</taxon>
        <taxon>Myxococcales</taxon>
        <taxon>Cystobacterineae</taxon>
        <taxon>Archangiaceae</taxon>
        <taxon>Stigmatella</taxon>
    </lineage>
</organism>
<protein>
    <recommendedName>
        <fullName evidence="4">Right handed beta helix region</fullName>
    </recommendedName>
</protein>
<feature type="chain" id="PRO_5011560188" description="Right handed beta helix region" evidence="1">
    <location>
        <begin position="20"/>
        <end position="431"/>
    </location>
</feature>
<keyword evidence="3" id="KW-1185">Reference proteome</keyword>
<sequence length="431" mass="44270">MKRNKAWMSVLLPAVLALGACEGEDKPPSPGEGGPTVHAGFIKADETWRAAGNPHVVRGPVLVGGSQKPVLTVEAGVEIRFERKAGLMIGTTSGELGALRVEGTEAAPVLFTASAEAPQPGDWLGVTLGEGTQGSRISHATIEYAGGIFDDGEENSESWKLISAGLHLVGGPEAPEDFRPAVIEHVTLQRNAHHGVLLTKGGFAKDSLGLTLRDNAGVALRSTANEVGTLPQGTTVGGNTVNEIHVVEGPVTTSQTWPNVGVPYVLTQLMDLGVPPVLFVGSASAPVLTLSPGTELRIPGEGYISIGFQEESGTIVPGNLQAVGTAQAPIRFGPTGATAFWSGLFFYGAQDTSLEYVTVAQAGKPLFGALGGGNLNVNGDLGVSVRRSTLSGSAGCGITVTIGLNGSATDYVAEEFQNVFTGNAGGAQCNR</sequence>
<name>A0A1I0KDC2_9BACT</name>
<evidence type="ECO:0000256" key="1">
    <source>
        <dbReference type="SAM" id="SignalP"/>
    </source>
</evidence>
<dbReference type="Proteomes" id="UP000199181">
    <property type="component" value="Unassembled WGS sequence"/>
</dbReference>
<accession>A0A1I0KDC2</accession>
<reference evidence="3" key="1">
    <citation type="submission" date="2016-10" db="EMBL/GenBank/DDBJ databases">
        <authorList>
            <person name="Varghese N."/>
            <person name="Submissions S."/>
        </authorList>
    </citation>
    <scope>NUCLEOTIDE SEQUENCE [LARGE SCALE GENOMIC DNA]</scope>
    <source>
        <strain evidence="3">DSM 16858</strain>
    </source>
</reference>
<dbReference type="PROSITE" id="PS51257">
    <property type="entry name" value="PROKAR_LIPOPROTEIN"/>
    <property type="match status" value="1"/>
</dbReference>